<keyword evidence="1" id="KW-1133">Transmembrane helix</keyword>
<sequence>MKLRQNREIKKSIKIYRKEVFCGIVGILLISLIVFYTVLNSMENKRTLQVKNDVYSLGRERNETNIYNITINYPQLEDGIGLNIDINKVNSLLKDAAFSVYAKTYVKAVAQLEEEVQDAHAYAGDVIDYDLLWLDNDYISLVFSIDSCVGGPSYMHQYPVTIDIEKGQYIYFSDFADINEVLQALQTGNFEVYAGTYSEFSSEDAHAPDVIKQFSETFQEQVSASTTGEGFDRFSSQNIGLDQQYLYIYFPFEKGISFQGYYILGIPKNKLENEN</sequence>
<keyword evidence="3" id="KW-1185">Reference proteome</keyword>
<comment type="caution">
    <text evidence="2">The sequence shown here is derived from an EMBL/GenBank/DDBJ whole genome shotgun (WGS) entry which is preliminary data.</text>
</comment>
<keyword evidence="1" id="KW-0812">Transmembrane</keyword>
<evidence type="ECO:0000313" key="3">
    <source>
        <dbReference type="Proteomes" id="UP001197795"/>
    </source>
</evidence>
<dbReference type="Proteomes" id="UP001197795">
    <property type="component" value="Unassembled WGS sequence"/>
</dbReference>
<evidence type="ECO:0000256" key="1">
    <source>
        <dbReference type="SAM" id="Phobius"/>
    </source>
</evidence>
<reference evidence="2 3" key="1">
    <citation type="submission" date="2021-10" db="EMBL/GenBank/DDBJ databases">
        <title>Anaerobic single-cell dispensing facilitates the cultivation of human gut bacteria.</title>
        <authorList>
            <person name="Afrizal A."/>
        </authorList>
    </citation>
    <scope>NUCLEOTIDE SEQUENCE [LARGE SCALE GENOMIC DNA]</scope>
    <source>
        <strain evidence="2 3">CLA-AA-H273</strain>
    </source>
</reference>
<dbReference type="Gene3D" id="3.30.565.40">
    <property type="entry name" value="Fervidobacterium nodosum Rt17-B1 like"/>
    <property type="match status" value="1"/>
</dbReference>
<organism evidence="2 3">
    <name type="scientific">Waltera acetigignens</name>
    <dbReference type="NCBI Taxonomy" id="2981769"/>
    <lineage>
        <taxon>Bacteria</taxon>
        <taxon>Bacillati</taxon>
        <taxon>Bacillota</taxon>
        <taxon>Clostridia</taxon>
        <taxon>Lachnospirales</taxon>
        <taxon>Lachnospiraceae</taxon>
        <taxon>Waltera</taxon>
    </lineage>
</organism>
<accession>A0AAE3A070</accession>
<evidence type="ECO:0000313" key="2">
    <source>
        <dbReference type="EMBL" id="MCC2119377.1"/>
    </source>
</evidence>
<name>A0AAE3A070_9FIRM</name>
<protein>
    <submittedName>
        <fullName evidence="2">DUF4163 domain-containing protein</fullName>
    </submittedName>
</protein>
<dbReference type="EMBL" id="JAJEPV010000014">
    <property type="protein sequence ID" value="MCC2119377.1"/>
    <property type="molecule type" value="Genomic_DNA"/>
</dbReference>
<keyword evidence="1" id="KW-0472">Membrane</keyword>
<gene>
    <name evidence="2" type="ORF">LKD75_07155</name>
</gene>
<dbReference type="AlphaFoldDB" id="A0AAE3A070"/>
<dbReference type="RefSeq" id="WP_227063187.1">
    <property type="nucleotide sequence ID" value="NZ_JAJEPV010000014.1"/>
</dbReference>
<feature type="transmembrane region" description="Helical" evidence="1">
    <location>
        <begin position="20"/>
        <end position="39"/>
    </location>
</feature>
<proteinExistence type="predicted"/>